<comment type="caution">
    <text evidence="1">The sequence shown here is derived from an EMBL/GenBank/DDBJ whole genome shotgun (WGS) entry which is preliminary data.</text>
</comment>
<sequence>MPESYSRAIPVVPPCTNVPSTEATEVADVSPAVIDSVAHALSPNHDINTSPADSFTVLVADLPTVALPMSATDPTPAIVPGESMESVVACTESIDSDTHASLHSPRCVLPLHLSLMRVMLIMCNLS</sequence>
<name>A0ABR2P683_9ROSI</name>
<protein>
    <submittedName>
        <fullName evidence="1">Uncharacterized protein</fullName>
    </submittedName>
</protein>
<gene>
    <name evidence="1" type="ORF">V6N11_009734</name>
</gene>
<evidence type="ECO:0000313" key="1">
    <source>
        <dbReference type="EMBL" id="KAK8983954.1"/>
    </source>
</evidence>
<dbReference type="EMBL" id="JBBPBN010000079">
    <property type="protein sequence ID" value="KAK8983954.1"/>
    <property type="molecule type" value="Genomic_DNA"/>
</dbReference>
<organism evidence="1 2">
    <name type="scientific">Hibiscus sabdariffa</name>
    <name type="common">roselle</name>
    <dbReference type="NCBI Taxonomy" id="183260"/>
    <lineage>
        <taxon>Eukaryota</taxon>
        <taxon>Viridiplantae</taxon>
        <taxon>Streptophyta</taxon>
        <taxon>Embryophyta</taxon>
        <taxon>Tracheophyta</taxon>
        <taxon>Spermatophyta</taxon>
        <taxon>Magnoliopsida</taxon>
        <taxon>eudicotyledons</taxon>
        <taxon>Gunneridae</taxon>
        <taxon>Pentapetalae</taxon>
        <taxon>rosids</taxon>
        <taxon>malvids</taxon>
        <taxon>Malvales</taxon>
        <taxon>Malvaceae</taxon>
        <taxon>Malvoideae</taxon>
        <taxon>Hibiscus</taxon>
    </lineage>
</organism>
<evidence type="ECO:0000313" key="2">
    <source>
        <dbReference type="Proteomes" id="UP001396334"/>
    </source>
</evidence>
<keyword evidence="2" id="KW-1185">Reference proteome</keyword>
<reference evidence="1 2" key="1">
    <citation type="journal article" date="2024" name="G3 (Bethesda)">
        <title>Genome assembly of Hibiscus sabdariffa L. provides insights into metabolisms of medicinal natural products.</title>
        <authorList>
            <person name="Kim T."/>
        </authorList>
    </citation>
    <scope>NUCLEOTIDE SEQUENCE [LARGE SCALE GENOMIC DNA]</scope>
    <source>
        <strain evidence="1">TK-2024</strain>
        <tissue evidence="1">Old leaves</tissue>
    </source>
</reference>
<dbReference type="Proteomes" id="UP001396334">
    <property type="component" value="Unassembled WGS sequence"/>
</dbReference>
<proteinExistence type="predicted"/>
<accession>A0ABR2P683</accession>